<reference evidence="2" key="1">
    <citation type="submission" date="2020-01" db="EMBL/GenBank/DDBJ databases">
        <authorList>
            <person name="Mishra B."/>
        </authorList>
    </citation>
    <scope>NUCLEOTIDE SEQUENCE [LARGE SCALE GENOMIC DNA]</scope>
</reference>
<dbReference type="EMBL" id="CACVBM020001684">
    <property type="protein sequence ID" value="CAA7057323.1"/>
    <property type="molecule type" value="Genomic_DNA"/>
</dbReference>
<gene>
    <name evidence="2" type="ORF">MERR_LOCUS44559</name>
</gene>
<keyword evidence="3" id="KW-1185">Reference proteome</keyword>
<accession>A0A6D2KYT3</accession>
<comment type="caution">
    <text evidence="2">The sequence shown here is derived from an EMBL/GenBank/DDBJ whole genome shotgun (WGS) entry which is preliminary data.</text>
</comment>
<evidence type="ECO:0000313" key="3">
    <source>
        <dbReference type="Proteomes" id="UP000467841"/>
    </source>
</evidence>
<proteinExistence type="predicted"/>
<evidence type="ECO:0000256" key="1">
    <source>
        <dbReference type="SAM" id="MobiDB-lite"/>
    </source>
</evidence>
<sequence length="238" mass="26936">MVVNSVSGKKVADINGQAEKSAKRKRKNQYRGRDQAPITPEISSAFINNNNSTGLFVEEANPAKKLKSLDFETPYDNTEWDPSLAFLSGDDVVAQDNGVNPMDLWSIDEIDSRLDESSEERSIFMICCCGMVITYVDRAGAAAMEELVQQTREVLAGKPLTCNIFSQQLLGIAIGEECLERQWNHSRLPVSRRKRFVCDGVIELREKKRISQRSLCRPYHIGVRSEKLRRFIWMFGVG</sequence>
<dbReference type="Proteomes" id="UP000467841">
    <property type="component" value="Unassembled WGS sequence"/>
</dbReference>
<evidence type="ECO:0000313" key="2">
    <source>
        <dbReference type="EMBL" id="CAA7057323.1"/>
    </source>
</evidence>
<dbReference type="OrthoDB" id="668733at2759"/>
<organism evidence="2 3">
    <name type="scientific">Microthlaspi erraticum</name>
    <dbReference type="NCBI Taxonomy" id="1685480"/>
    <lineage>
        <taxon>Eukaryota</taxon>
        <taxon>Viridiplantae</taxon>
        <taxon>Streptophyta</taxon>
        <taxon>Embryophyta</taxon>
        <taxon>Tracheophyta</taxon>
        <taxon>Spermatophyta</taxon>
        <taxon>Magnoliopsida</taxon>
        <taxon>eudicotyledons</taxon>
        <taxon>Gunneridae</taxon>
        <taxon>Pentapetalae</taxon>
        <taxon>rosids</taxon>
        <taxon>malvids</taxon>
        <taxon>Brassicales</taxon>
        <taxon>Brassicaceae</taxon>
        <taxon>Coluteocarpeae</taxon>
        <taxon>Microthlaspi</taxon>
    </lineage>
</organism>
<protein>
    <submittedName>
        <fullName evidence="2">Uncharacterized protein</fullName>
    </submittedName>
</protein>
<dbReference type="AlphaFoldDB" id="A0A6D2KYT3"/>
<name>A0A6D2KYT3_9BRAS</name>
<feature type="region of interest" description="Disordered" evidence="1">
    <location>
        <begin position="1"/>
        <end position="35"/>
    </location>
</feature>